<dbReference type="Proteomes" id="UP001460270">
    <property type="component" value="Unassembled WGS sequence"/>
</dbReference>
<evidence type="ECO:0000313" key="2">
    <source>
        <dbReference type="EMBL" id="KAK7919527.1"/>
    </source>
</evidence>
<gene>
    <name evidence="2" type="ORF">WMY93_010811</name>
</gene>
<proteinExistence type="predicted"/>
<evidence type="ECO:0000256" key="1">
    <source>
        <dbReference type="SAM" id="MobiDB-lite"/>
    </source>
</evidence>
<keyword evidence="3" id="KW-1185">Reference proteome</keyword>
<dbReference type="EMBL" id="JBBPFD010000007">
    <property type="protein sequence ID" value="KAK7919527.1"/>
    <property type="molecule type" value="Genomic_DNA"/>
</dbReference>
<accession>A0AAW0PBY3</accession>
<evidence type="ECO:0000313" key="3">
    <source>
        <dbReference type="Proteomes" id="UP001460270"/>
    </source>
</evidence>
<sequence length="136" mass="15144">MIEVSQDVEAFSGVDTELQDEEVEMEMMNGGGEEEEAEEHDEVEEAEDSEEDDIHDKQKDKDLDRDTAPEEEEGACSRSMSASGPSSSGVDFSTDCRSTESYLCCVRVKLLFPSNMMYLMPREACVNCHRSTLAPS</sequence>
<reference evidence="3" key="1">
    <citation type="submission" date="2024-04" db="EMBL/GenBank/DDBJ databases">
        <title>Salinicola lusitanus LLJ914,a marine bacterium isolated from the Okinawa Trough.</title>
        <authorList>
            <person name="Li J."/>
        </authorList>
    </citation>
    <scope>NUCLEOTIDE SEQUENCE [LARGE SCALE GENOMIC DNA]</scope>
</reference>
<feature type="compositionally biased region" description="Basic and acidic residues" evidence="1">
    <location>
        <begin position="54"/>
        <end position="68"/>
    </location>
</feature>
<name>A0AAW0PBY3_9GOBI</name>
<feature type="region of interest" description="Disordered" evidence="1">
    <location>
        <begin position="1"/>
        <end position="93"/>
    </location>
</feature>
<comment type="caution">
    <text evidence="2">The sequence shown here is derived from an EMBL/GenBank/DDBJ whole genome shotgun (WGS) entry which is preliminary data.</text>
</comment>
<protein>
    <submittedName>
        <fullName evidence="2">Uncharacterized protein</fullName>
    </submittedName>
</protein>
<organism evidence="2 3">
    <name type="scientific">Mugilogobius chulae</name>
    <name type="common">yellowstripe goby</name>
    <dbReference type="NCBI Taxonomy" id="88201"/>
    <lineage>
        <taxon>Eukaryota</taxon>
        <taxon>Metazoa</taxon>
        <taxon>Chordata</taxon>
        <taxon>Craniata</taxon>
        <taxon>Vertebrata</taxon>
        <taxon>Euteleostomi</taxon>
        <taxon>Actinopterygii</taxon>
        <taxon>Neopterygii</taxon>
        <taxon>Teleostei</taxon>
        <taxon>Neoteleostei</taxon>
        <taxon>Acanthomorphata</taxon>
        <taxon>Gobiaria</taxon>
        <taxon>Gobiiformes</taxon>
        <taxon>Gobioidei</taxon>
        <taxon>Gobiidae</taxon>
        <taxon>Gobionellinae</taxon>
        <taxon>Mugilogobius</taxon>
    </lineage>
</organism>
<dbReference type="AlphaFoldDB" id="A0AAW0PBY3"/>
<feature type="compositionally biased region" description="Acidic residues" evidence="1">
    <location>
        <begin position="32"/>
        <end position="53"/>
    </location>
</feature>
<feature type="compositionally biased region" description="Low complexity" evidence="1">
    <location>
        <begin position="77"/>
        <end position="93"/>
    </location>
</feature>